<feature type="binding site" evidence="5">
    <location>
        <position position="226"/>
    </location>
    <ligand>
        <name>dimethylallyl diphosphate</name>
        <dbReference type="ChEBI" id="CHEBI:57623"/>
    </ligand>
</feature>
<feature type="binding site" evidence="5">
    <location>
        <position position="228"/>
    </location>
    <ligand>
        <name>isopentenyl diphosphate</name>
        <dbReference type="ChEBI" id="CHEBI:128769"/>
    </ligand>
</feature>
<feature type="binding site" evidence="5">
    <location>
        <position position="97"/>
    </location>
    <ligand>
        <name>[4Fe-4S] cluster</name>
        <dbReference type="ChEBI" id="CHEBI:49883"/>
    </ligand>
</feature>
<dbReference type="GO" id="GO:0050992">
    <property type="term" value="P:dimethylallyl diphosphate biosynthetic process"/>
    <property type="evidence" value="ECO:0007669"/>
    <property type="project" value="UniProtKB-UniRule"/>
</dbReference>
<feature type="binding site" evidence="5">
    <location>
        <position position="125"/>
    </location>
    <ligand>
        <name>dimethylallyl diphosphate</name>
        <dbReference type="ChEBI" id="CHEBI:57623"/>
    </ligand>
</feature>
<comment type="pathway">
    <text evidence="5">Isoprenoid biosynthesis; dimethylallyl diphosphate biosynthesis; dimethylallyl diphosphate from (2E)-4-hydroxy-3-methylbutenyl diphosphate: step 1/1.</text>
</comment>
<comment type="catalytic activity">
    <reaction evidence="5">
        <text>dimethylallyl diphosphate + 2 oxidized [2Fe-2S]-[ferredoxin] + H2O = (2E)-4-hydroxy-3-methylbut-2-enyl diphosphate + 2 reduced [2Fe-2S]-[ferredoxin] + 2 H(+)</text>
        <dbReference type="Rhea" id="RHEA:24825"/>
        <dbReference type="Rhea" id="RHEA-COMP:10000"/>
        <dbReference type="Rhea" id="RHEA-COMP:10001"/>
        <dbReference type="ChEBI" id="CHEBI:15377"/>
        <dbReference type="ChEBI" id="CHEBI:15378"/>
        <dbReference type="ChEBI" id="CHEBI:33737"/>
        <dbReference type="ChEBI" id="CHEBI:33738"/>
        <dbReference type="ChEBI" id="CHEBI:57623"/>
        <dbReference type="ChEBI" id="CHEBI:128753"/>
        <dbReference type="EC" id="1.17.7.4"/>
    </reaction>
</comment>
<evidence type="ECO:0000256" key="2">
    <source>
        <dbReference type="ARBA" id="ARBA00022723"/>
    </source>
</evidence>
<keyword evidence="7" id="KW-1185">Reference proteome</keyword>
<feature type="binding site" evidence="5">
    <location>
        <position position="74"/>
    </location>
    <ligand>
        <name>(2E)-4-hydroxy-3-methylbut-2-enyl diphosphate</name>
        <dbReference type="ChEBI" id="CHEBI:128753"/>
    </ligand>
</feature>
<feature type="binding site" evidence="5">
    <location>
        <position position="228"/>
    </location>
    <ligand>
        <name>(2E)-4-hydroxy-3-methylbut-2-enyl diphosphate</name>
        <dbReference type="ChEBI" id="CHEBI:128753"/>
    </ligand>
</feature>
<dbReference type="RefSeq" id="WP_072666342.1">
    <property type="nucleotide sequence ID" value="NZ_LR217725.1"/>
</dbReference>
<reference evidence="6 7" key="1">
    <citation type="submission" date="2019-02" db="EMBL/GenBank/DDBJ databases">
        <authorList>
            <person name="Manzano-Marin A."/>
            <person name="Manzano-Marin A."/>
        </authorList>
    </citation>
    <scope>NUCLEOTIDE SEQUENCE [LARGE SCALE GENOMIC DNA]</scope>
    <source>
        <strain evidence="6 7">ErCipseudotaxifoliae</strain>
    </source>
</reference>
<feature type="binding site" evidence="5">
    <location>
        <position position="228"/>
    </location>
    <ligand>
        <name>dimethylallyl diphosphate</name>
        <dbReference type="ChEBI" id="CHEBI:57623"/>
    </ligand>
</feature>
<keyword evidence="2 5" id="KW-0479">Metal-binding</keyword>
<protein>
    <recommendedName>
        <fullName evidence="5">4-hydroxy-3-methylbut-2-enyl diphosphate reductase</fullName>
        <shortName evidence="5">HMBPP reductase</shortName>
        <ecNumber evidence="5">1.17.7.4</ecNumber>
    </recommendedName>
</protein>
<feature type="binding site" evidence="5">
    <location>
        <position position="226"/>
    </location>
    <ligand>
        <name>isopentenyl diphosphate</name>
        <dbReference type="ChEBI" id="CHEBI:128769"/>
    </ligand>
</feature>
<dbReference type="KEGG" id="ehd:ERCIPSTX3056_468"/>
<feature type="binding site" evidence="5">
    <location>
        <position position="270"/>
    </location>
    <ligand>
        <name>(2E)-4-hydroxy-3-methylbut-2-enyl diphosphate</name>
        <dbReference type="ChEBI" id="CHEBI:128753"/>
    </ligand>
</feature>
<dbReference type="EMBL" id="LR217725">
    <property type="protein sequence ID" value="VFP87219.1"/>
    <property type="molecule type" value="Genomic_DNA"/>
</dbReference>
<dbReference type="OrthoDB" id="9804068at2"/>
<comment type="similarity">
    <text evidence="5">Belongs to the IspH family.</text>
</comment>
<feature type="binding site" evidence="5">
    <location>
        <position position="41"/>
    </location>
    <ligand>
        <name>isopentenyl diphosphate</name>
        <dbReference type="ChEBI" id="CHEBI:128769"/>
    </ligand>
</feature>
<feature type="active site" description="Proton donor" evidence="5">
    <location>
        <position position="127"/>
    </location>
</feature>
<dbReference type="GO" id="GO:0046872">
    <property type="term" value="F:metal ion binding"/>
    <property type="evidence" value="ECO:0007669"/>
    <property type="project" value="UniProtKB-KW"/>
</dbReference>
<comment type="cofactor">
    <cofactor evidence="5">
        <name>[4Fe-4S] cluster</name>
        <dbReference type="ChEBI" id="CHEBI:49883"/>
    </cofactor>
    <text evidence="5">Binds 1 [4Fe-4S] cluster per subunit.</text>
</comment>
<dbReference type="AlphaFoldDB" id="A0A451DKF9"/>
<dbReference type="PANTHER" id="PTHR30426:SF0">
    <property type="entry name" value="4-HYDROXY-3-METHYLBUT-2-ENYL DIPHOSPHATE REDUCTASE"/>
    <property type="match status" value="1"/>
</dbReference>
<organism evidence="6 7">
    <name type="scientific">Candidatus Erwinia haradaeae</name>
    <dbReference type="NCBI Taxonomy" id="1922217"/>
    <lineage>
        <taxon>Bacteria</taxon>
        <taxon>Pseudomonadati</taxon>
        <taxon>Pseudomonadota</taxon>
        <taxon>Gammaproteobacteria</taxon>
        <taxon>Enterobacterales</taxon>
        <taxon>Erwiniaceae</taxon>
        <taxon>Erwinia</taxon>
    </lineage>
</organism>
<dbReference type="GO" id="GO:0016114">
    <property type="term" value="P:terpenoid biosynthetic process"/>
    <property type="evidence" value="ECO:0007669"/>
    <property type="project" value="UniProtKB-UniRule"/>
</dbReference>
<dbReference type="Gene3D" id="3.40.50.11270">
    <property type="match status" value="1"/>
</dbReference>
<keyword evidence="3 5" id="KW-0408">Iron</keyword>
<feature type="binding site" evidence="5">
    <location>
        <position position="226"/>
    </location>
    <ligand>
        <name>(2E)-4-hydroxy-3-methylbut-2-enyl diphosphate</name>
        <dbReference type="ChEBI" id="CHEBI:128753"/>
    </ligand>
</feature>
<dbReference type="CDD" id="cd13944">
    <property type="entry name" value="lytB_ispH"/>
    <property type="match status" value="1"/>
</dbReference>
<comment type="catalytic activity">
    <reaction evidence="5">
        <text>isopentenyl diphosphate + 2 oxidized [2Fe-2S]-[ferredoxin] + H2O = (2E)-4-hydroxy-3-methylbut-2-enyl diphosphate + 2 reduced [2Fe-2S]-[ferredoxin] + 2 H(+)</text>
        <dbReference type="Rhea" id="RHEA:24488"/>
        <dbReference type="Rhea" id="RHEA-COMP:10000"/>
        <dbReference type="Rhea" id="RHEA-COMP:10001"/>
        <dbReference type="ChEBI" id="CHEBI:15377"/>
        <dbReference type="ChEBI" id="CHEBI:15378"/>
        <dbReference type="ChEBI" id="CHEBI:33737"/>
        <dbReference type="ChEBI" id="CHEBI:33738"/>
        <dbReference type="ChEBI" id="CHEBI:128753"/>
        <dbReference type="ChEBI" id="CHEBI:128769"/>
        <dbReference type="EC" id="1.17.7.4"/>
    </reaction>
</comment>
<feature type="binding site" evidence="5">
    <location>
        <position position="125"/>
    </location>
    <ligand>
        <name>isopentenyl diphosphate</name>
        <dbReference type="ChEBI" id="CHEBI:128769"/>
    </ligand>
</feature>
<dbReference type="HAMAP" id="MF_00191">
    <property type="entry name" value="IspH"/>
    <property type="match status" value="1"/>
</dbReference>
<evidence type="ECO:0000256" key="4">
    <source>
        <dbReference type="ARBA" id="ARBA00023014"/>
    </source>
</evidence>
<feature type="binding site" evidence="5">
    <location>
        <position position="41"/>
    </location>
    <ligand>
        <name>(2E)-4-hydroxy-3-methylbut-2-enyl diphosphate</name>
        <dbReference type="ChEBI" id="CHEBI:128753"/>
    </ligand>
</feature>
<feature type="binding site" evidence="5">
    <location>
        <position position="12"/>
    </location>
    <ligand>
        <name>[4Fe-4S] cluster</name>
        <dbReference type="ChEBI" id="CHEBI:49883"/>
    </ligand>
</feature>
<dbReference type="NCBIfam" id="NF002188">
    <property type="entry name" value="PRK01045.1-2"/>
    <property type="match status" value="1"/>
</dbReference>
<keyword evidence="5" id="KW-0414">Isoprene biosynthesis</keyword>
<dbReference type="UniPathway" id="UPA00056">
    <property type="reaction ID" value="UER00097"/>
</dbReference>
<dbReference type="Pfam" id="PF02401">
    <property type="entry name" value="LYTB"/>
    <property type="match status" value="1"/>
</dbReference>
<sequence>MKILLANPRGFCAGVDRAISIVERILDVYSAPIYVRHEIVHNRYVVNHFQNRGVVFIEEIDQIPDRSIVIFSAHGVSKLVSSKTIERDLLMVYDATCPLVKKVHLEVSRASQQGIEAILIGHAGHPEVEGTMGQYTNPRGGIYLVRTQNDVFNLKVKNEDNLRFMMQTTLSVDDSQKIIHALYSRFPKIIGSRKNDICYATTNRQKAVKDLARHADLILVVGSKNSSNSNRLVEISKKLGCPTYLIDSEKDIKDEWLQSINCVGVTAGASAPDVLVTQIVKKLMELGATHSLELHGRKENIIFKMPKELQHKN</sequence>
<dbReference type="UniPathway" id="UPA00059">
    <property type="reaction ID" value="UER00105"/>
</dbReference>
<feature type="binding site" evidence="5">
    <location>
        <position position="198"/>
    </location>
    <ligand>
        <name>[4Fe-4S] cluster</name>
        <dbReference type="ChEBI" id="CHEBI:49883"/>
    </ligand>
</feature>
<keyword evidence="5 6" id="KW-0560">Oxidoreductase</keyword>
<comment type="pathway">
    <text evidence="5">Isoprenoid biosynthesis; isopentenyl diphosphate biosynthesis via DXP pathway; isopentenyl diphosphate from 1-deoxy-D-xylulose 5-phosphate: step 6/6.</text>
</comment>
<dbReference type="EC" id="1.17.7.4" evidence="5"/>
<feature type="binding site" evidence="5">
    <location>
        <position position="74"/>
    </location>
    <ligand>
        <name>isopentenyl diphosphate</name>
        <dbReference type="ChEBI" id="CHEBI:128769"/>
    </ligand>
</feature>
<feature type="binding site" evidence="5">
    <location>
        <position position="168"/>
    </location>
    <ligand>
        <name>(2E)-4-hydroxy-3-methylbut-2-enyl diphosphate</name>
        <dbReference type="ChEBI" id="CHEBI:128753"/>
    </ligand>
</feature>
<evidence type="ECO:0000313" key="7">
    <source>
        <dbReference type="Proteomes" id="UP000294462"/>
    </source>
</evidence>
<accession>A0A451DKF9</accession>
<feature type="binding site" evidence="5">
    <location>
        <position position="41"/>
    </location>
    <ligand>
        <name>dimethylallyl diphosphate</name>
        <dbReference type="ChEBI" id="CHEBI:57623"/>
    </ligand>
</feature>
<dbReference type="Gene3D" id="3.40.1010.20">
    <property type="entry name" value="4-hydroxy-3-methylbut-2-enyl diphosphate reductase, catalytic domain"/>
    <property type="match status" value="2"/>
</dbReference>
<keyword evidence="1 5" id="KW-0004">4Fe-4S</keyword>
<evidence type="ECO:0000256" key="5">
    <source>
        <dbReference type="HAMAP-Rule" id="MF_00191"/>
    </source>
</evidence>
<comment type="subunit">
    <text evidence="5">Homodimer.</text>
</comment>
<dbReference type="InterPro" id="IPR003451">
    <property type="entry name" value="LytB/IspH"/>
</dbReference>
<feature type="binding site" evidence="5">
    <location>
        <position position="270"/>
    </location>
    <ligand>
        <name>dimethylallyl diphosphate</name>
        <dbReference type="ChEBI" id="CHEBI:57623"/>
    </ligand>
</feature>
<feature type="binding site" evidence="5">
    <location>
        <position position="227"/>
    </location>
    <ligand>
        <name>isopentenyl diphosphate</name>
        <dbReference type="ChEBI" id="CHEBI:128769"/>
    </ligand>
</feature>
<proteinExistence type="inferred from homology"/>
<feature type="binding site" evidence="5">
    <location>
        <position position="227"/>
    </location>
    <ligand>
        <name>(2E)-4-hydroxy-3-methylbut-2-enyl diphosphate</name>
        <dbReference type="ChEBI" id="CHEBI:128753"/>
    </ligand>
</feature>
<dbReference type="GO" id="GO:0051539">
    <property type="term" value="F:4 iron, 4 sulfur cluster binding"/>
    <property type="evidence" value="ECO:0007669"/>
    <property type="project" value="UniProtKB-UniRule"/>
</dbReference>
<comment type="function">
    <text evidence="5">Catalyzes the conversion of 1-hydroxy-2-methyl-2-(E)-butenyl 4-diphosphate (HMBPP) into a mixture of isopentenyl diphosphate (IPP) and dimethylallyl diphosphate (DMAPP). Acts in the terminal step of the DOXP/MEP pathway for isoprenoid precursor biosynthesis.</text>
</comment>
<evidence type="ECO:0000313" key="6">
    <source>
        <dbReference type="EMBL" id="VFP87219.1"/>
    </source>
</evidence>
<dbReference type="PANTHER" id="PTHR30426">
    <property type="entry name" value="4-HYDROXY-3-METHYLBUT-2-ENYL DIPHOSPHATE REDUCTASE"/>
    <property type="match status" value="1"/>
</dbReference>
<name>A0A451DKF9_9GAMM</name>
<dbReference type="NCBIfam" id="TIGR00216">
    <property type="entry name" value="ispH_lytB"/>
    <property type="match status" value="1"/>
</dbReference>
<dbReference type="NCBIfam" id="NF002190">
    <property type="entry name" value="PRK01045.1-4"/>
    <property type="match status" value="1"/>
</dbReference>
<evidence type="ECO:0000256" key="3">
    <source>
        <dbReference type="ARBA" id="ARBA00023004"/>
    </source>
</evidence>
<dbReference type="Proteomes" id="UP000294462">
    <property type="component" value="Chromosome"/>
</dbReference>
<dbReference type="GO" id="GO:0019288">
    <property type="term" value="P:isopentenyl diphosphate biosynthetic process, methylerythritol 4-phosphate pathway"/>
    <property type="evidence" value="ECO:0007669"/>
    <property type="project" value="UniProtKB-UniRule"/>
</dbReference>
<keyword evidence="4 5" id="KW-0411">Iron-sulfur</keyword>
<evidence type="ECO:0000256" key="1">
    <source>
        <dbReference type="ARBA" id="ARBA00022485"/>
    </source>
</evidence>
<gene>
    <name evidence="5 6" type="primary">ispH</name>
    <name evidence="6" type="ORF">ERCIPSTX3056_468</name>
</gene>
<dbReference type="GO" id="GO:0051745">
    <property type="term" value="F:4-hydroxy-3-methylbut-2-enyl diphosphate reductase activity"/>
    <property type="evidence" value="ECO:0007669"/>
    <property type="project" value="UniProtKB-UniRule"/>
</dbReference>
<feature type="binding site" evidence="5">
    <location>
        <position position="270"/>
    </location>
    <ligand>
        <name>isopentenyl diphosphate</name>
        <dbReference type="ChEBI" id="CHEBI:128769"/>
    </ligand>
</feature>
<feature type="binding site" evidence="5">
    <location>
        <position position="74"/>
    </location>
    <ligand>
        <name>dimethylallyl diphosphate</name>
        <dbReference type="ChEBI" id="CHEBI:57623"/>
    </ligand>
</feature>
<feature type="binding site" evidence="5">
    <location>
        <position position="125"/>
    </location>
    <ligand>
        <name>(2E)-4-hydroxy-3-methylbut-2-enyl diphosphate</name>
        <dbReference type="ChEBI" id="CHEBI:128753"/>
    </ligand>
</feature>
<feature type="binding site" evidence="5">
    <location>
        <position position="227"/>
    </location>
    <ligand>
        <name>dimethylallyl diphosphate</name>
        <dbReference type="ChEBI" id="CHEBI:57623"/>
    </ligand>
</feature>